<dbReference type="Proteomes" id="UP001501000">
    <property type="component" value="Unassembled WGS sequence"/>
</dbReference>
<evidence type="ECO:0000256" key="2">
    <source>
        <dbReference type="SAM" id="SignalP"/>
    </source>
</evidence>
<proteinExistence type="predicted"/>
<dbReference type="PROSITE" id="PS51257">
    <property type="entry name" value="PROKAR_LIPOPROTEIN"/>
    <property type="match status" value="1"/>
</dbReference>
<evidence type="ECO:0000313" key="4">
    <source>
        <dbReference type="Proteomes" id="UP001501000"/>
    </source>
</evidence>
<feature type="compositionally biased region" description="Low complexity" evidence="1">
    <location>
        <begin position="61"/>
        <end position="72"/>
    </location>
</feature>
<keyword evidence="2" id="KW-0732">Signal</keyword>
<evidence type="ECO:0000313" key="3">
    <source>
        <dbReference type="EMBL" id="GAA3919862.1"/>
    </source>
</evidence>
<dbReference type="RefSeq" id="WP_345282905.1">
    <property type="nucleotide sequence ID" value="NZ_BAABAJ010000008.1"/>
</dbReference>
<keyword evidence="4" id="KW-1185">Reference proteome</keyword>
<evidence type="ECO:0008006" key="5">
    <source>
        <dbReference type="Google" id="ProtNLM"/>
    </source>
</evidence>
<name>A0ABP7MFE6_9ACTN</name>
<feature type="chain" id="PRO_5045313307" description="Lipoprotein" evidence="2">
    <location>
        <begin position="27"/>
        <end position="172"/>
    </location>
</feature>
<accession>A0ABP7MFE6</accession>
<organism evidence="3 4">
    <name type="scientific">Streptomyces gulbargensis</name>
    <dbReference type="NCBI Taxonomy" id="364901"/>
    <lineage>
        <taxon>Bacteria</taxon>
        <taxon>Bacillati</taxon>
        <taxon>Actinomycetota</taxon>
        <taxon>Actinomycetes</taxon>
        <taxon>Kitasatosporales</taxon>
        <taxon>Streptomycetaceae</taxon>
        <taxon>Streptomyces</taxon>
    </lineage>
</organism>
<feature type="compositionally biased region" description="Low complexity" evidence="1">
    <location>
        <begin position="30"/>
        <end position="48"/>
    </location>
</feature>
<dbReference type="EMBL" id="BAABAJ010000008">
    <property type="protein sequence ID" value="GAA3919862.1"/>
    <property type="molecule type" value="Genomic_DNA"/>
</dbReference>
<comment type="caution">
    <text evidence="3">The sequence shown here is derived from an EMBL/GenBank/DDBJ whole genome shotgun (WGS) entry which is preliminary data.</text>
</comment>
<protein>
    <recommendedName>
        <fullName evidence="5">Lipoprotein</fullName>
    </recommendedName>
</protein>
<feature type="region of interest" description="Disordered" evidence="1">
    <location>
        <begin position="29"/>
        <end position="74"/>
    </location>
</feature>
<gene>
    <name evidence="3" type="ORF">GCM10022244_31240</name>
</gene>
<feature type="signal peptide" evidence="2">
    <location>
        <begin position="1"/>
        <end position="26"/>
    </location>
</feature>
<evidence type="ECO:0000256" key="1">
    <source>
        <dbReference type="SAM" id="MobiDB-lite"/>
    </source>
</evidence>
<sequence>MTRFSVRKAAVTAAALAAFAVSCGGAQEKAAAPSGGATATATATATTTVDRTPAEEAPRDTGTPETPATPGPERVRDAFAGLQATLDNSCATDGCAYFLGRVHEELLGLDRAMKADPKGPGHFPEPIALIAELERDLGTDRSAANLEKHQKSLLSTRDRINTWMQNHPDDYR</sequence>
<reference evidence="4" key="1">
    <citation type="journal article" date="2019" name="Int. J. Syst. Evol. Microbiol.">
        <title>The Global Catalogue of Microorganisms (GCM) 10K type strain sequencing project: providing services to taxonomists for standard genome sequencing and annotation.</title>
        <authorList>
            <consortium name="The Broad Institute Genomics Platform"/>
            <consortium name="The Broad Institute Genome Sequencing Center for Infectious Disease"/>
            <person name="Wu L."/>
            <person name="Ma J."/>
        </authorList>
    </citation>
    <scope>NUCLEOTIDE SEQUENCE [LARGE SCALE GENOMIC DNA]</scope>
    <source>
        <strain evidence="4">JCM 16956</strain>
    </source>
</reference>